<reference evidence="1" key="1">
    <citation type="submission" date="2020-05" db="EMBL/GenBank/DDBJ databases">
        <authorList>
            <person name="Chiriac C."/>
            <person name="Salcher M."/>
            <person name="Ghai R."/>
            <person name="Kavagutti S V."/>
        </authorList>
    </citation>
    <scope>NUCLEOTIDE SEQUENCE</scope>
</reference>
<protein>
    <submittedName>
        <fullName evidence="1">Uncharacterized protein</fullName>
    </submittedName>
</protein>
<dbReference type="EMBL" id="LR796852">
    <property type="protein sequence ID" value="CAB4169962.1"/>
    <property type="molecule type" value="Genomic_DNA"/>
</dbReference>
<gene>
    <name evidence="1" type="ORF">UFOVP901_22</name>
</gene>
<name>A0A6J5PFQ2_9CAUD</name>
<organism evidence="1">
    <name type="scientific">uncultured Caudovirales phage</name>
    <dbReference type="NCBI Taxonomy" id="2100421"/>
    <lineage>
        <taxon>Viruses</taxon>
        <taxon>Duplodnaviria</taxon>
        <taxon>Heunggongvirae</taxon>
        <taxon>Uroviricota</taxon>
        <taxon>Caudoviricetes</taxon>
        <taxon>Peduoviridae</taxon>
        <taxon>Maltschvirus</taxon>
        <taxon>Maltschvirus maltsch</taxon>
    </lineage>
</organism>
<proteinExistence type="predicted"/>
<evidence type="ECO:0000313" key="1">
    <source>
        <dbReference type="EMBL" id="CAB4169962.1"/>
    </source>
</evidence>
<accession>A0A6J5PFQ2</accession>
<sequence>MKYFILILFLTACGKHQPKPPTVVNSAIVEKANLYKSLHKDWAHGGGCDSLGFTALCKISGGCADVNIFDAESASEPGRWYRNASQKCFDEGKSASDISKDMFAMLLPYLYATGDQTNLKEIYAYGKAKGWVMGRGPMSRTVITPPMIFMLQIMIGRVEPIASQKIKAGYEKHLDVMSFYSQTLYKNGMDLTDYETLRKYAEESPRNALMQALYHKYKDGDQSKTIAILMDETLFPSGRLPTPSDRCEEYLWQRDDLPKDWASCGTIGVHDGVDFLIAAKVAGQL</sequence>